<keyword evidence="2" id="KW-1133">Transmembrane helix</keyword>
<reference evidence="3 4" key="1">
    <citation type="submission" date="2018-08" db="EMBL/GenBank/DDBJ databases">
        <title>Cellulomonas rhizosphaerae sp. nov., a novel actinomycete isolated from soil.</title>
        <authorList>
            <person name="Tian Y."/>
        </authorList>
    </citation>
    <scope>NUCLEOTIDE SEQUENCE [LARGE SCALE GENOMIC DNA]</scope>
    <source>
        <strain evidence="3 4">NEAU-TCZ24</strain>
    </source>
</reference>
<sequence length="651" mass="69380">MRPARTITPRRLPGRRPSWSLRRRSADDEGSILVVVVGTMLILGMVAMTGLAYTVKSQRFARYDQDYSAAMAAAQSGVEDFISRINRMDAYGYTPDCANMAWRGPMTASSNACGWNPSTAAGWLPVEPGETNADAPHFHYVIDSAQRAQGIYRLVVTGRANDTFRSIDTTVGKGGSTDYVYYTDFESADPANVQAYGDGGTSVVACGANGSSSASYWHSSPSRSGKGCTEITFIGGDELDGEVFTNDTILGSTYAGKKPSFLKQVWTADPKCATATSAPATWETKCLRTSSVANFNGVQPKYHDPLYLPDNSASFATTPGCHYYGSTRVVFKSNGTMTVWNKTTVNGNKQPLATSVPGGATPNCGTLAALNSTAGATVPVPNDMVLYVDKSGTANRQCYGGELGGPTGSTLPVGTFTGVEPTAASSTYTGDENMTELTKQCGQGNLYAEGVLSGRVTLASAQSIVVTGDLVLAGGTVTGSDLLGLVATNSVEVFHPRQGTMKATAKCKVYKSNGTCQTYYTNQWVWTGTLESVGDVSGWPKRYKEPGAAANYPVNGIQIAGSIQTLLHSFLVQKYNVGGDKGTLYVKGSIAQRWRGIVGQTISGAQNGYTKQYQYDTRLQFSTPPYFPKWANAKYTLRYSGEVNTPATLKS</sequence>
<feature type="transmembrane region" description="Helical" evidence="2">
    <location>
        <begin position="32"/>
        <end position="53"/>
    </location>
</feature>
<keyword evidence="2" id="KW-0812">Transmembrane</keyword>
<feature type="region of interest" description="Disordered" evidence="1">
    <location>
        <begin position="1"/>
        <end position="21"/>
    </location>
</feature>
<gene>
    <name evidence="3" type="ORF">D1825_10050</name>
</gene>
<protein>
    <submittedName>
        <fullName evidence="3">Uncharacterized protein</fullName>
    </submittedName>
</protein>
<dbReference type="Proteomes" id="UP000283374">
    <property type="component" value="Unassembled WGS sequence"/>
</dbReference>
<dbReference type="OrthoDB" id="36432at2"/>
<proteinExistence type="predicted"/>
<accession>A0A413RL82</accession>
<dbReference type="EMBL" id="QWKP01000194">
    <property type="protein sequence ID" value="RHA40535.1"/>
    <property type="molecule type" value="Genomic_DNA"/>
</dbReference>
<organism evidence="3 4">
    <name type="scientific">Cellulomonas rhizosphaerae</name>
    <dbReference type="NCBI Taxonomy" id="2293719"/>
    <lineage>
        <taxon>Bacteria</taxon>
        <taxon>Bacillati</taxon>
        <taxon>Actinomycetota</taxon>
        <taxon>Actinomycetes</taxon>
        <taxon>Micrococcales</taxon>
        <taxon>Cellulomonadaceae</taxon>
        <taxon>Cellulomonas</taxon>
    </lineage>
</organism>
<evidence type="ECO:0000256" key="2">
    <source>
        <dbReference type="SAM" id="Phobius"/>
    </source>
</evidence>
<keyword evidence="2" id="KW-0472">Membrane</keyword>
<evidence type="ECO:0000313" key="4">
    <source>
        <dbReference type="Proteomes" id="UP000283374"/>
    </source>
</evidence>
<evidence type="ECO:0000256" key="1">
    <source>
        <dbReference type="SAM" id="MobiDB-lite"/>
    </source>
</evidence>
<dbReference type="AlphaFoldDB" id="A0A413RL82"/>
<evidence type="ECO:0000313" key="3">
    <source>
        <dbReference type="EMBL" id="RHA40535.1"/>
    </source>
</evidence>
<name>A0A413RL82_9CELL</name>
<keyword evidence="4" id="KW-1185">Reference proteome</keyword>
<comment type="caution">
    <text evidence="3">The sequence shown here is derived from an EMBL/GenBank/DDBJ whole genome shotgun (WGS) entry which is preliminary data.</text>
</comment>